<evidence type="ECO:0000313" key="2">
    <source>
        <dbReference type="Proteomes" id="UP001430953"/>
    </source>
</evidence>
<evidence type="ECO:0000313" key="1">
    <source>
        <dbReference type="EMBL" id="KAL0119871.1"/>
    </source>
</evidence>
<gene>
    <name evidence="1" type="ORF">PUN28_007950</name>
</gene>
<dbReference type="EMBL" id="JADYXP020000007">
    <property type="protein sequence ID" value="KAL0119871.1"/>
    <property type="molecule type" value="Genomic_DNA"/>
</dbReference>
<dbReference type="AlphaFoldDB" id="A0AAW2FV46"/>
<sequence length="90" mass="10059">MLFKKLARTSHARIRLNSSFSCHLNKSSIIGDWPLRNGNNGGSVIFRGDGNVRTLFITRPLLSGRDNFAGYRDNIAAAIHYVLSDGLRRN</sequence>
<protein>
    <submittedName>
        <fullName evidence="1">Uncharacterized protein</fullName>
    </submittedName>
</protein>
<comment type="caution">
    <text evidence="1">The sequence shown here is derived from an EMBL/GenBank/DDBJ whole genome shotgun (WGS) entry which is preliminary data.</text>
</comment>
<reference evidence="1 2" key="1">
    <citation type="submission" date="2023-03" db="EMBL/GenBank/DDBJ databases">
        <title>High recombination rates correlate with genetic variation in Cardiocondyla obscurior ants.</title>
        <authorList>
            <person name="Errbii M."/>
        </authorList>
    </citation>
    <scope>NUCLEOTIDE SEQUENCE [LARGE SCALE GENOMIC DNA]</scope>
    <source>
        <strain evidence="1">Alpha-2009</strain>
        <tissue evidence="1">Whole body</tissue>
    </source>
</reference>
<organism evidence="1 2">
    <name type="scientific">Cardiocondyla obscurior</name>
    <dbReference type="NCBI Taxonomy" id="286306"/>
    <lineage>
        <taxon>Eukaryota</taxon>
        <taxon>Metazoa</taxon>
        <taxon>Ecdysozoa</taxon>
        <taxon>Arthropoda</taxon>
        <taxon>Hexapoda</taxon>
        <taxon>Insecta</taxon>
        <taxon>Pterygota</taxon>
        <taxon>Neoptera</taxon>
        <taxon>Endopterygota</taxon>
        <taxon>Hymenoptera</taxon>
        <taxon>Apocrita</taxon>
        <taxon>Aculeata</taxon>
        <taxon>Formicoidea</taxon>
        <taxon>Formicidae</taxon>
        <taxon>Myrmicinae</taxon>
        <taxon>Cardiocondyla</taxon>
    </lineage>
</organism>
<proteinExistence type="predicted"/>
<dbReference type="Proteomes" id="UP001430953">
    <property type="component" value="Unassembled WGS sequence"/>
</dbReference>
<accession>A0AAW2FV46</accession>
<name>A0AAW2FV46_9HYME</name>
<keyword evidence="2" id="KW-1185">Reference proteome</keyword>